<dbReference type="GO" id="GO:0005549">
    <property type="term" value="F:odorant binding"/>
    <property type="evidence" value="ECO:0007669"/>
    <property type="project" value="InterPro"/>
</dbReference>
<evidence type="ECO:0000256" key="1">
    <source>
        <dbReference type="ARBA" id="ARBA00004651"/>
    </source>
</evidence>
<feature type="transmembrane region" description="Helical" evidence="10">
    <location>
        <begin position="298"/>
        <end position="321"/>
    </location>
</feature>
<dbReference type="PANTHER" id="PTHR21137">
    <property type="entry name" value="ODORANT RECEPTOR"/>
    <property type="match status" value="1"/>
</dbReference>
<gene>
    <name evidence="11" type="primary">OR23</name>
</gene>
<keyword evidence="5 10" id="KW-0552">Olfaction</keyword>
<comment type="caution">
    <text evidence="10">Lacks conserved residue(s) required for the propagation of feature annotation.</text>
</comment>
<dbReference type="AlphaFoldDB" id="A0A889XLF5"/>
<comment type="similarity">
    <text evidence="10">Belongs to the insect chemoreceptor superfamily. Heteromeric odorant receptor channel (TC 1.A.69) family.</text>
</comment>
<dbReference type="GO" id="GO:0005886">
    <property type="term" value="C:plasma membrane"/>
    <property type="evidence" value="ECO:0007669"/>
    <property type="project" value="UniProtKB-SubCell"/>
</dbReference>
<dbReference type="GO" id="GO:0007165">
    <property type="term" value="P:signal transduction"/>
    <property type="evidence" value="ECO:0007669"/>
    <property type="project" value="UniProtKB-KW"/>
</dbReference>
<feature type="transmembrane region" description="Helical" evidence="10">
    <location>
        <begin position="84"/>
        <end position="104"/>
    </location>
</feature>
<evidence type="ECO:0000256" key="3">
    <source>
        <dbReference type="ARBA" id="ARBA00022606"/>
    </source>
</evidence>
<keyword evidence="9 10" id="KW-0807">Transducer</keyword>
<keyword evidence="3 10" id="KW-0716">Sensory transduction</keyword>
<dbReference type="Pfam" id="PF02949">
    <property type="entry name" value="7tm_6"/>
    <property type="match status" value="1"/>
</dbReference>
<dbReference type="GO" id="GO:0004984">
    <property type="term" value="F:olfactory receptor activity"/>
    <property type="evidence" value="ECO:0007669"/>
    <property type="project" value="InterPro"/>
</dbReference>
<feature type="transmembrane region" description="Helical" evidence="10">
    <location>
        <begin position="54"/>
        <end position="72"/>
    </location>
</feature>
<evidence type="ECO:0000256" key="2">
    <source>
        <dbReference type="ARBA" id="ARBA00022475"/>
    </source>
</evidence>
<feature type="transmembrane region" description="Helical" evidence="10">
    <location>
        <begin position="144"/>
        <end position="165"/>
    </location>
</feature>
<proteinExistence type="evidence at transcript level"/>
<sequence>MKLVSPEALLKHTQTPGERHELDDIFAPVLFLQNIVGTHVLDPNWTWQKNGIKIAAMFSLIIYVVIGTIQFIKETDNFVLCAEAIFTFIITFQFPFLVFPIIFLRSTFCDLYTLVKSSLFQIIEEISPERGVYLKAMMRHITRLVISSIVTCSLSYFLPVIWLYLNGQRVNLSPSTSILMPMTSPTFEIGLALHLIFFIMLATSTLTVNMWFVVLVAFLCEACDCAVKILNQKKDKNDASYADSLNETLKRFYSVHIILMRYLNILNVMYRWPMLTSMVVMYAATCVYLLVLTEDVNWKLAIIDIIVFVEIAAFNILGELIKIKAENMRRAIIYFDWTSLSLKQRKNYYIIICYMNKDFGVRTAIGVQLSLVTLTSICKGSYQAYAVINNMNN</sequence>
<name>A0A889XLF5_9NEOP</name>
<evidence type="ECO:0000256" key="8">
    <source>
        <dbReference type="ARBA" id="ARBA00023170"/>
    </source>
</evidence>
<protein>
    <recommendedName>
        <fullName evidence="10">Odorant receptor</fullName>
    </recommendedName>
</protein>
<comment type="subcellular location">
    <subcellularLocation>
        <location evidence="1 10">Cell membrane</location>
        <topology evidence="1 10">Multi-pass membrane protein</topology>
    </subcellularLocation>
</comment>
<keyword evidence="4 10" id="KW-0812">Transmembrane</keyword>
<feature type="transmembrane region" description="Helical" evidence="10">
    <location>
        <begin position="191"/>
        <end position="220"/>
    </location>
</feature>
<evidence type="ECO:0000256" key="4">
    <source>
        <dbReference type="ARBA" id="ARBA00022692"/>
    </source>
</evidence>
<keyword evidence="8 10" id="KW-0675">Receptor</keyword>
<evidence type="ECO:0000256" key="9">
    <source>
        <dbReference type="ARBA" id="ARBA00023224"/>
    </source>
</evidence>
<dbReference type="EMBL" id="MT380396">
    <property type="protein sequence ID" value="QRF70986.1"/>
    <property type="molecule type" value="mRNA"/>
</dbReference>
<evidence type="ECO:0000256" key="5">
    <source>
        <dbReference type="ARBA" id="ARBA00022725"/>
    </source>
</evidence>
<dbReference type="InterPro" id="IPR004117">
    <property type="entry name" value="7tm6_olfct_rcpt"/>
</dbReference>
<reference evidence="11" key="1">
    <citation type="journal article" name="PLoS ONE">
        <title>Identification of chemosensory genes from the antennal transcriptome of Semiothisa cinerearia.</title>
        <authorList>
            <person name="Liu P."/>
            <person name="Zhang X."/>
            <person name="Meng R."/>
            <person name="Liu C."/>
            <person name="Li M."/>
            <person name="Zhang T."/>
        </authorList>
    </citation>
    <scope>NUCLEOTIDE SEQUENCE</scope>
</reference>
<evidence type="ECO:0000256" key="6">
    <source>
        <dbReference type="ARBA" id="ARBA00022989"/>
    </source>
</evidence>
<evidence type="ECO:0000313" key="11">
    <source>
        <dbReference type="EMBL" id="QRF70986.1"/>
    </source>
</evidence>
<accession>A0A889XLF5</accession>
<keyword evidence="2" id="KW-1003">Cell membrane</keyword>
<dbReference type="PANTHER" id="PTHR21137:SF35">
    <property type="entry name" value="ODORANT RECEPTOR 19A-RELATED"/>
    <property type="match status" value="1"/>
</dbReference>
<feature type="transmembrane region" description="Helical" evidence="10">
    <location>
        <begin position="270"/>
        <end position="292"/>
    </location>
</feature>
<evidence type="ECO:0000256" key="7">
    <source>
        <dbReference type="ARBA" id="ARBA00023136"/>
    </source>
</evidence>
<keyword evidence="7 10" id="KW-0472">Membrane</keyword>
<keyword evidence="6 10" id="KW-1133">Transmembrane helix</keyword>
<evidence type="ECO:0000256" key="10">
    <source>
        <dbReference type="RuleBase" id="RU351113"/>
    </source>
</evidence>
<organism evidence="11">
    <name type="scientific">Semiothisa cinerearia</name>
    <dbReference type="NCBI Taxonomy" id="2249628"/>
    <lineage>
        <taxon>Eukaryota</taxon>
        <taxon>Metazoa</taxon>
        <taxon>Ecdysozoa</taxon>
        <taxon>Arthropoda</taxon>
        <taxon>Hexapoda</taxon>
        <taxon>Insecta</taxon>
        <taxon>Pterygota</taxon>
        <taxon>Neoptera</taxon>
        <taxon>Endopterygota</taxon>
        <taxon>Lepidoptera</taxon>
        <taxon>Glossata</taxon>
        <taxon>Ditrysia</taxon>
        <taxon>Geometroidea</taxon>
        <taxon>Geometridae</taxon>
        <taxon>Ennominae</taxon>
        <taxon>Semiothisa</taxon>
    </lineage>
</organism>